<evidence type="ECO:0000313" key="3">
    <source>
        <dbReference type="EMBL" id="TNJ28990.1"/>
    </source>
</evidence>
<dbReference type="InterPro" id="IPR027859">
    <property type="entry name" value="KATNIP_dom"/>
</dbReference>
<dbReference type="PANTHER" id="PTHR21534:SF0">
    <property type="entry name" value="KATANIN-INTERACTING PROTEIN"/>
    <property type="match status" value="1"/>
</dbReference>
<comment type="caution">
    <text evidence="3">The sequence shown here is derived from an EMBL/GenBank/DDBJ whole genome shotgun (WGS) entry which is preliminary data.</text>
</comment>
<sequence>MLDSDEAHGRGQLSPATRNDLYIQKLSEQSRRQRELAAQREASDIVRREKAWNSHVSGANKEGTKRTPTKPLRTRLSGGVPVQGVLGKAVGPRSVGFNKKVTSKKDVPRRESNRWDSDLLPVVTHDVIGQESLQPYSHLPDLPEEEEDDHLLPEPKFHVPQDSREPLFESGGTIFAEVDHSYDFSGVALDGQQTYPELSRPPSSLLPPTHRSPSETGSFLEHLCHDTLDSFHDHSSINESMQIPESLLDVVNELSLPPSTFVERYDPGDHGTSSFPVKETPQDLAEYILRMPEEFRDKFLRIINQRTVPPAEATASNLSSSSSSDSLDNLPPGTEFMRPVTGSTQGRRTGCPTSQCSAHPGLRQPLPGHAHDSSYSIGDPQFDSYVELASSTSEEIAETVFPSSRPQTRTSRISAKAPLVNCDSRESPSAMRGLETSNLQGILGSRSDLTHNSPSVRIAPTPPLSPSAFQPTPTPPSALLQTQPRSPPLSARVTRQLCIPILEIQSIHQASQDGIILLPRIYHNDAPVTYLAEYMSRNAGLWKTVLCSGQMALVDAVPTRTYPIYGYLGILVKPTDDGYRIAWEARKTRVAVNQPRRVIIKLYSLSVAKATRYTPPESKISFDAYHQLLTTLSHITTTVPSATLRRALLEVSSLLAFDPLFQKRCSVVLASFSGELTSSIPTLSILFSSKKQAQFCSDCYKTMTGSATLGATPGFDLVTIDILSNYEDPIYVGLSAIQAFDCEGNEITLPLSAIEGSGMVSSTTALNSPMPIPPHALQNLLATNCQKTRGQEMWVTSHKGFATPVSIRLRIPKHHAVGALRIWNYNESPATTLRGARRIIIRINDEKVADLELKRAPGEVSCIPSATLILLGTDSPDYLELLRLHDRYHSKAIPGTDSALSLSALMPSDQPLPKVKQQRRSYCDMGSITTATLTLLAASTYSPLSSQISLASVVIITAYNEVLIPTTIKVHGTNCKHKVFGLVPRPNATIELSPTPIEEKNGQCDRIYIAPDKPLWDCSSEASDIIRGSTDGVGITLTFRMAGTLMPNGSIFQPDMRVSRGEQDQVDVTVKNIILFNNSVTLSQSIRNVLILVNGKLWTPLPGLVLKPNLIPNIVATFYSGLRGLLQYSGTLIQIHKGADPTLPMAKPTVEPSIPMGIACATANLNLGQWLSLAVRRPEGAAVIHSQDYDLMAIQTVILKKQEIFSDLSAIALNTSQSRLPQNVYLKQELGAEQKVTYVVRAIPVGYTICIIIHTRHPTTTKGDCFTIGFGAVTVVAPTGSIHNFSTAGRGICSSVLSQQLCFELPVNSGTMNRLLVSDSTYPVEGLLEAKPWRVEYNLTTSSKEAQNTLATLGCTRVGSPLAILCLTASEPFELGHLLLKNEGCAEVTVSMDGRVLFTGHLQDTNDPQCINFTRQGSQGVPAQLINDVAGAGNEVILTP</sequence>
<feature type="region of interest" description="Disordered" evidence="1">
    <location>
        <begin position="1"/>
        <end position="22"/>
    </location>
</feature>
<feature type="compositionally biased region" description="Polar residues" evidence="1">
    <location>
        <begin position="341"/>
        <end position="357"/>
    </location>
</feature>
<evidence type="ECO:0000313" key="4">
    <source>
        <dbReference type="Proteomes" id="UP000315496"/>
    </source>
</evidence>
<feature type="region of interest" description="Disordered" evidence="1">
    <location>
        <begin position="48"/>
        <end position="87"/>
    </location>
</feature>
<reference evidence="3 4" key="1">
    <citation type="submission" date="2019-05" db="EMBL/GenBank/DDBJ databases">
        <title>The compact genome of Giardia muris reveals important steps in the evolution of intestinal protozoan parasites.</title>
        <authorList>
            <person name="Xu F."/>
            <person name="Jimenez-Gonzalez A."/>
            <person name="Einarsson E."/>
            <person name="Astvaldsson A."/>
            <person name="Peirasmaki D."/>
            <person name="Eckmann L."/>
            <person name="Andersson J.O."/>
            <person name="Svard S.G."/>
            <person name="Jerlstrom-Hultqvist J."/>
        </authorList>
    </citation>
    <scope>NUCLEOTIDE SEQUENCE [LARGE SCALE GENOMIC DNA]</scope>
    <source>
        <strain evidence="3 4">Roberts-Thomson</strain>
    </source>
</reference>
<feature type="compositionally biased region" description="Low complexity" evidence="1">
    <location>
        <begin position="316"/>
        <end position="330"/>
    </location>
</feature>
<evidence type="ECO:0000256" key="1">
    <source>
        <dbReference type="SAM" id="MobiDB-lite"/>
    </source>
</evidence>
<accession>A0A4Z1STB7</accession>
<protein>
    <recommendedName>
        <fullName evidence="2">KATNIP domain-containing protein</fullName>
    </recommendedName>
</protein>
<dbReference type="VEuPathDB" id="GiardiaDB:GMRT_11836"/>
<evidence type="ECO:0000259" key="2">
    <source>
        <dbReference type="Pfam" id="PF14652"/>
    </source>
</evidence>
<dbReference type="PANTHER" id="PTHR21534">
    <property type="entry name" value="KATANIN-INTERACTING PROTEIN"/>
    <property type="match status" value="1"/>
</dbReference>
<gene>
    <name evidence="3" type="ORF">GMRT_11836</name>
</gene>
<proteinExistence type="predicted"/>
<dbReference type="Proteomes" id="UP000315496">
    <property type="component" value="Chromosome 2"/>
</dbReference>
<organism evidence="3 4">
    <name type="scientific">Giardia muris</name>
    <dbReference type="NCBI Taxonomy" id="5742"/>
    <lineage>
        <taxon>Eukaryota</taxon>
        <taxon>Metamonada</taxon>
        <taxon>Diplomonadida</taxon>
        <taxon>Hexamitidae</taxon>
        <taxon>Giardiinae</taxon>
        <taxon>Giardia</taxon>
    </lineage>
</organism>
<dbReference type="Pfam" id="PF14652">
    <property type="entry name" value="DUF4457"/>
    <property type="match status" value="1"/>
</dbReference>
<name>A0A4Z1STB7_GIAMU</name>
<dbReference type="EMBL" id="VDLU01000002">
    <property type="protein sequence ID" value="TNJ28990.1"/>
    <property type="molecule type" value="Genomic_DNA"/>
</dbReference>
<feature type="region of interest" description="Disordered" evidence="1">
    <location>
        <begin position="312"/>
        <end position="378"/>
    </location>
</feature>
<dbReference type="OrthoDB" id="304622at2759"/>
<dbReference type="InterPro" id="IPR026704">
    <property type="entry name" value="KATNIP"/>
</dbReference>
<keyword evidence="4" id="KW-1185">Reference proteome</keyword>
<feature type="domain" description="KATNIP" evidence="2">
    <location>
        <begin position="721"/>
        <end position="860"/>
    </location>
</feature>
<feature type="region of interest" description="Disordered" evidence="1">
    <location>
        <begin position="444"/>
        <end position="486"/>
    </location>
</feature>